<accession>A0A2P2N070</accession>
<proteinExistence type="predicted"/>
<protein>
    <submittedName>
        <fullName evidence="1">Uncharacterized protein</fullName>
    </submittedName>
</protein>
<sequence>MIMFHTLLEGTNLLEILSLDRADRGKNHVAVLHKFMTKA</sequence>
<evidence type="ECO:0000313" key="1">
    <source>
        <dbReference type="EMBL" id="MBX35873.1"/>
    </source>
</evidence>
<reference evidence="1" key="1">
    <citation type="submission" date="2018-02" db="EMBL/GenBank/DDBJ databases">
        <title>Rhizophora mucronata_Transcriptome.</title>
        <authorList>
            <person name="Meera S.P."/>
            <person name="Sreeshan A."/>
            <person name="Augustine A."/>
        </authorList>
    </citation>
    <scope>NUCLEOTIDE SEQUENCE</scope>
    <source>
        <tissue evidence="1">Leaf</tissue>
    </source>
</reference>
<name>A0A2P2N070_RHIMU</name>
<dbReference type="AlphaFoldDB" id="A0A2P2N070"/>
<dbReference type="EMBL" id="GGEC01055389">
    <property type="protein sequence ID" value="MBX35873.1"/>
    <property type="molecule type" value="Transcribed_RNA"/>
</dbReference>
<organism evidence="1">
    <name type="scientific">Rhizophora mucronata</name>
    <name type="common">Asiatic mangrove</name>
    <dbReference type="NCBI Taxonomy" id="61149"/>
    <lineage>
        <taxon>Eukaryota</taxon>
        <taxon>Viridiplantae</taxon>
        <taxon>Streptophyta</taxon>
        <taxon>Embryophyta</taxon>
        <taxon>Tracheophyta</taxon>
        <taxon>Spermatophyta</taxon>
        <taxon>Magnoliopsida</taxon>
        <taxon>eudicotyledons</taxon>
        <taxon>Gunneridae</taxon>
        <taxon>Pentapetalae</taxon>
        <taxon>rosids</taxon>
        <taxon>fabids</taxon>
        <taxon>Malpighiales</taxon>
        <taxon>Rhizophoraceae</taxon>
        <taxon>Rhizophora</taxon>
    </lineage>
</organism>